<evidence type="ECO:0000313" key="2">
    <source>
        <dbReference type="Proteomes" id="UP000784294"/>
    </source>
</evidence>
<dbReference type="AlphaFoldDB" id="A0A3S5CVX7"/>
<reference evidence="1" key="1">
    <citation type="submission" date="2018-11" db="EMBL/GenBank/DDBJ databases">
        <authorList>
            <consortium name="Pathogen Informatics"/>
        </authorList>
    </citation>
    <scope>NUCLEOTIDE SEQUENCE</scope>
</reference>
<evidence type="ECO:0000313" key="1">
    <source>
        <dbReference type="EMBL" id="VEL44236.1"/>
    </source>
</evidence>
<sequence>MQYQFTRFQSYTLLTRATCACVCVYVCTGVMGREAEMWVCFIACREWGMCEQDTADWTSERVSRAAMRLTMDDRKAQSEKHFCVAPDANKQLLRARPAS</sequence>
<comment type="caution">
    <text evidence="1">The sequence shown here is derived from an EMBL/GenBank/DDBJ whole genome shotgun (WGS) entry which is preliminary data.</text>
</comment>
<keyword evidence="2" id="KW-1185">Reference proteome</keyword>
<dbReference type="EMBL" id="CAAALY010292469">
    <property type="protein sequence ID" value="VEL44236.1"/>
    <property type="molecule type" value="Genomic_DNA"/>
</dbReference>
<accession>A0A3S5CVX7</accession>
<name>A0A3S5CVX7_9PLAT</name>
<proteinExistence type="predicted"/>
<organism evidence="1 2">
    <name type="scientific">Protopolystoma xenopodis</name>
    <dbReference type="NCBI Taxonomy" id="117903"/>
    <lineage>
        <taxon>Eukaryota</taxon>
        <taxon>Metazoa</taxon>
        <taxon>Spiralia</taxon>
        <taxon>Lophotrochozoa</taxon>
        <taxon>Platyhelminthes</taxon>
        <taxon>Monogenea</taxon>
        <taxon>Polyopisthocotylea</taxon>
        <taxon>Polystomatidea</taxon>
        <taxon>Polystomatidae</taxon>
        <taxon>Protopolystoma</taxon>
    </lineage>
</organism>
<protein>
    <submittedName>
        <fullName evidence="1">Uncharacterized protein</fullName>
    </submittedName>
</protein>
<gene>
    <name evidence="1" type="ORF">PXEA_LOCUS37676</name>
</gene>
<dbReference type="Proteomes" id="UP000784294">
    <property type="component" value="Unassembled WGS sequence"/>
</dbReference>